<evidence type="ECO:0000256" key="6">
    <source>
        <dbReference type="SAM" id="Coils"/>
    </source>
</evidence>
<dbReference type="PANTHER" id="PTHR34653">
    <property type="match status" value="1"/>
</dbReference>
<organism evidence="7">
    <name type="scientific">Moorella thermoacetica Y72</name>
    <dbReference type="NCBI Taxonomy" id="1325331"/>
    <lineage>
        <taxon>Bacteria</taxon>
        <taxon>Bacillati</taxon>
        <taxon>Bacillota</taxon>
        <taxon>Clostridia</taxon>
        <taxon>Neomoorellales</taxon>
        <taxon>Neomoorellaceae</taxon>
        <taxon>Neomoorella</taxon>
    </lineage>
</organism>
<dbReference type="GO" id="GO:0005198">
    <property type="term" value="F:structural molecule activity"/>
    <property type="evidence" value="ECO:0007669"/>
    <property type="project" value="UniProtKB-UniRule"/>
</dbReference>
<dbReference type="InterPro" id="IPR001624">
    <property type="entry name" value="FliE"/>
</dbReference>
<evidence type="ECO:0000256" key="2">
    <source>
        <dbReference type="ARBA" id="ARBA00009272"/>
    </source>
</evidence>
<proteinExistence type="inferred from homology"/>
<dbReference type="EMBL" id="DF238840">
    <property type="protein sequence ID" value="GAF26481.1"/>
    <property type="molecule type" value="Genomic_DNA"/>
</dbReference>
<dbReference type="NCBIfam" id="TIGR00205">
    <property type="entry name" value="fliE"/>
    <property type="match status" value="1"/>
</dbReference>
<dbReference type="GO" id="GO:0003774">
    <property type="term" value="F:cytoskeletal motor activity"/>
    <property type="evidence" value="ECO:0007669"/>
    <property type="project" value="InterPro"/>
</dbReference>
<evidence type="ECO:0000313" key="7">
    <source>
        <dbReference type="EMBL" id="GAF26481.1"/>
    </source>
</evidence>
<comment type="similarity">
    <text evidence="2 4">Belongs to the FliE family.</text>
</comment>
<evidence type="ECO:0000256" key="1">
    <source>
        <dbReference type="ARBA" id="ARBA00004117"/>
    </source>
</evidence>
<protein>
    <recommendedName>
        <fullName evidence="4 5">Flagellar hook-basal body complex protein FliE</fullName>
    </recommendedName>
</protein>
<evidence type="ECO:0000256" key="4">
    <source>
        <dbReference type="HAMAP-Rule" id="MF_00724"/>
    </source>
</evidence>
<sequence length="106" mass="11774">MFPMLLTPVSLLMPAPLQETRPVSSQTGGTDAVAQSFGNLLQQKLDELNNLQQQADALTQEYFAGKVEDVHQVMLALEEANLSLQLAMQVRNKAVEAYQEISRMQI</sequence>
<keyword evidence="7" id="KW-0969">Cilium</keyword>
<keyword evidence="6" id="KW-0175">Coiled coil</keyword>
<accession>A0A0S6UBL2</accession>
<dbReference type="PANTHER" id="PTHR34653:SF1">
    <property type="entry name" value="FLAGELLAR HOOK-BASAL BODY COMPLEX PROTEIN FLIE"/>
    <property type="match status" value="1"/>
</dbReference>
<dbReference type="GO" id="GO:0071973">
    <property type="term" value="P:bacterial-type flagellum-dependent cell motility"/>
    <property type="evidence" value="ECO:0007669"/>
    <property type="project" value="InterPro"/>
</dbReference>
<dbReference type="Proteomes" id="UP000063718">
    <property type="component" value="Unassembled WGS sequence"/>
</dbReference>
<reference evidence="7" key="1">
    <citation type="journal article" date="2014" name="Gene">
        <title>Genome-guided analysis of transformation efficiency and carbon dioxide assimilation by Moorella thermoacetica Y72.</title>
        <authorList>
            <person name="Tsukahara K."/>
            <person name="Kita A."/>
            <person name="Nakashimada Y."/>
            <person name="Hoshino T."/>
            <person name="Murakami K."/>
        </authorList>
    </citation>
    <scope>NUCLEOTIDE SEQUENCE [LARGE SCALE GENOMIC DNA]</scope>
    <source>
        <strain evidence="7">Y72</strain>
    </source>
</reference>
<dbReference type="Pfam" id="PF02049">
    <property type="entry name" value="FliE"/>
    <property type="match status" value="1"/>
</dbReference>
<dbReference type="PRINTS" id="PR01006">
    <property type="entry name" value="FLGHOOKFLIE"/>
</dbReference>
<feature type="coiled-coil region" evidence="6">
    <location>
        <begin position="34"/>
        <end position="61"/>
    </location>
</feature>
<keyword evidence="3 4" id="KW-0975">Bacterial flagellum</keyword>
<dbReference type="AlphaFoldDB" id="A0A0S6UBL2"/>
<keyword evidence="7" id="KW-0282">Flagellum</keyword>
<comment type="subcellular location">
    <subcellularLocation>
        <location evidence="1 4">Bacterial flagellum basal body</location>
    </subcellularLocation>
</comment>
<evidence type="ECO:0000256" key="3">
    <source>
        <dbReference type="ARBA" id="ARBA00023143"/>
    </source>
</evidence>
<evidence type="ECO:0000256" key="5">
    <source>
        <dbReference type="NCBIfam" id="TIGR00205"/>
    </source>
</evidence>
<dbReference type="HAMAP" id="MF_00724">
    <property type="entry name" value="FliE"/>
    <property type="match status" value="1"/>
</dbReference>
<gene>
    <name evidence="4" type="primary">fliE</name>
    <name evidence="7" type="ORF">MTY_1821</name>
</gene>
<name>A0A0S6UBL2_NEOTH</name>
<dbReference type="GO" id="GO:0009425">
    <property type="term" value="C:bacterial-type flagellum basal body"/>
    <property type="evidence" value="ECO:0007669"/>
    <property type="project" value="UniProtKB-SubCell"/>
</dbReference>
<keyword evidence="7" id="KW-0966">Cell projection</keyword>